<evidence type="ECO:0000259" key="2">
    <source>
        <dbReference type="PROSITE" id="PS50943"/>
    </source>
</evidence>
<reference evidence="3 4" key="1">
    <citation type="journal article" date="2013" name="Int. J. Syst. Evol. Microbiol.">
        <title>Tumebacillus flagellatus sp. nov., an alpha-amylase/pullulanase-producing bacterium isolated from cassava wastewater.</title>
        <authorList>
            <person name="Wang Q."/>
            <person name="Xie N."/>
            <person name="Qin Y."/>
            <person name="Shen N."/>
            <person name="Zhu J."/>
            <person name="Mi H."/>
            <person name="Huang R."/>
        </authorList>
    </citation>
    <scope>NUCLEOTIDE SEQUENCE [LARGE SCALE GENOMIC DNA]</scope>
    <source>
        <strain evidence="3 4">GST4</strain>
    </source>
</reference>
<gene>
    <name evidence="3" type="ORF">EL26_17705</name>
</gene>
<dbReference type="STRING" id="1157490.EL26_17705"/>
<dbReference type="Gene3D" id="1.25.40.10">
    <property type="entry name" value="Tetratricopeptide repeat domain"/>
    <property type="match status" value="3"/>
</dbReference>
<dbReference type="PROSITE" id="PS50943">
    <property type="entry name" value="HTH_CROC1"/>
    <property type="match status" value="1"/>
</dbReference>
<dbReference type="SMART" id="SM00530">
    <property type="entry name" value="HTH_XRE"/>
    <property type="match status" value="1"/>
</dbReference>
<organism evidence="3 4">
    <name type="scientific">Tumebacillus flagellatus</name>
    <dbReference type="NCBI Taxonomy" id="1157490"/>
    <lineage>
        <taxon>Bacteria</taxon>
        <taxon>Bacillati</taxon>
        <taxon>Bacillota</taxon>
        <taxon>Bacilli</taxon>
        <taxon>Bacillales</taxon>
        <taxon>Alicyclobacillaceae</taxon>
        <taxon>Tumebacillus</taxon>
    </lineage>
</organism>
<dbReference type="SUPFAM" id="SSF48452">
    <property type="entry name" value="TPR-like"/>
    <property type="match status" value="2"/>
</dbReference>
<dbReference type="InterPro" id="IPR050807">
    <property type="entry name" value="TransReg_Diox_bact_type"/>
</dbReference>
<sequence length="427" mass="48529">METFGQRLRQFRMKKGLSQTQLAVGIVTASMISQIESDKARPSYHVLERLAEKLDIPMDELVGNVHLNMKIVSEYRIAKSMLSAGEFAGALSLLENVVKGNDGRLDPFEIRFDLACCYLQLNQLREAEPAFKQLLESASLTELQVVRVLQHLGSIEFKRKRYQIGEHYLSQALERLQVSRSKDVHLLASLLLMLGDLQKQSGQLQKSFVTLQLALPIFEQREDIEGLGNLYMTLAQSAHGAGHYEQANDYAQRAQWFFEEFQSQLERLALEMRHAVLQGEMGNREDAIVILERIVKQYQRRGKELEAGITSVELAKLYLAIGKLDQAGEASQTGRALLPTVHSYQAWGARVQAGIAERRNQQAVAVKYMKQAADCFKLTDCQVEYEETMQELSRLYESQDDSKSALRVMREMWSHSLSVRGEWGIVL</sequence>
<dbReference type="SMART" id="SM00028">
    <property type="entry name" value="TPR"/>
    <property type="match status" value="3"/>
</dbReference>
<dbReference type="AlphaFoldDB" id="A0A074LIH3"/>
<proteinExistence type="predicted"/>
<dbReference type="EMBL" id="JMIR01000029">
    <property type="protein sequence ID" value="KEO82006.1"/>
    <property type="molecule type" value="Genomic_DNA"/>
</dbReference>
<keyword evidence="4" id="KW-1185">Reference proteome</keyword>
<keyword evidence="1" id="KW-0238">DNA-binding</keyword>
<dbReference type="Pfam" id="PF13424">
    <property type="entry name" value="TPR_12"/>
    <property type="match status" value="1"/>
</dbReference>
<dbReference type="SUPFAM" id="SSF47413">
    <property type="entry name" value="lambda repressor-like DNA-binding domains"/>
    <property type="match status" value="1"/>
</dbReference>
<dbReference type="CDD" id="cd00093">
    <property type="entry name" value="HTH_XRE"/>
    <property type="match status" value="1"/>
</dbReference>
<dbReference type="OrthoDB" id="2470999at2"/>
<evidence type="ECO:0000313" key="3">
    <source>
        <dbReference type="EMBL" id="KEO82006.1"/>
    </source>
</evidence>
<dbReference type="InterPro" id="IPR019734">
    <property type="entry name" value="TPR_rpt"/>
</dbReference>
<dbReference type="Pfam" id="PF01381">
    <property type="entry name" value="HTH_3"/>
    <property type="match status" value="1"/>
</dbReference>
<name>A0A074LIH3_9BACL</name>
<dbReference type="InterPro" id="IPR011990">
    <property type="entry name" value="TPR-like_helical_dom_sf"/>
</dbReference>
<dbReference type="RefSeq" id="WP_038091535.1">
    <property type="nucleotide sequence ID" value="NZ_JMIR01000029.1"/>
</dbReference>
<dbReference type="Gene3D" id="1.10.260.40">
    <property type="entry name" value="lambda repressor-like DNA-binding domains"/>
    <property type="match status" value="1"/>
</dbReference>
<dbReference type="PANTHER" id="PTHR46797:SF1">
    <property type="entry name" value="METHYLPHOSPHONATE SYNTHASE"/>
    <property type="match status" value="1"/>
</dbReference>
<dbReference type="Pfam" id="PF13174">
    <property type="entry name" value="TPR_6"/>
    <property type="match status" value="1"/>
</dbReference>
<dbReference type="InterPro" id="IPR010982">
    <property type="entry name" value="Lambda_DNA-bd_dom_sf"/>
</dbReference>
<dbReference type="GO" id="GO:0005829">
    <property type="term" value="C:cytosol"/>
    <property type="evidence" value="ECO:0007669"/>
    <property type="project" value="TreeGrafter"/>
</dbReference>
<dbReference type="PANTHER" id="PTHR46797">
    <property type="entry name" value="HTH-TYPE TRANSCRIPTIONAL REGULATOR"/>
    <property type="match status" value="1"/>
</dbReference>
<dbReference type="InterPro" id="IPR001387">
    <property type="entry name" value="Cro/C1-type_HTH"/>
</dbReference>
<evidence type="ECO:0000256" key="1">
    <source>
        <dbReference type="ARBA" id="ARBA00023125"/>
    </source>
</evidence>
<dbReference type="Pfam" id="PF14559">
    <property type="entry name" value="TPR_19"/>
    <property type="match status" value="1"/>
</dbReference>
<dbReference type="GO" id="GO:0003700">
    <property type="term" value="F:DNA-binding transcription factor activity"/>
    <property type="evidence" value="ECO:0007669"/>
    <property type="project" value="TreeGrafter"/>
</dbReference>
<dbReference type="GO" id="GO:0003677">
    <property type="term" value="F:DNA binding"/>
    <property type="evidence" value="ECO:0007669"/>
    <property type="project" value="UniProtKB-KW"/>
</dbReference>
<comment type="caution">
    <text evidence="3">The sequence shown here is derived from an EMBL/GenBank/DDBJ whole genome shotgun (WGS) entry which is preliminary data.</text>
</comment>
<accession>A0A074LIH3</accession>
<evidence type="ECO:0000313" key="4">
    <source>
        <dbReference type="Proteomes" id="UP000027931"/>
    </source>
</evidence>
<dbReference type="eggNOG" id="COG1396">
    <property type="taxonomic scope" value="Bacteria"/>
</dbReference>
<dbReference type="Proteomes" id="UP000027931">
    <property type="component" value="Unassembled WGS sequence"/>
</dbReference>
<protein>
    <recommendedName>
        <fullName evidence="2">HTH cro/C1-type domain-containing protein</fullName>
    </recommendedName>
</protein>
<feature type="domain" description="HTH cro/C1-type" evidence="2">
    <location>
        <begin position="8"/>
        <end position="61"/>
    </location>
</feature>